<gene>
    <name evidence="1" type="ORF">DP114_17895</name>
</gene>
<evidence type="ECO:0008006" key="3">
    <source>
        <dbReference type="Google" id="ProtNLM"/>
    </source>
</evidence>
<keyword evidence="2" id="KW-1185">Reference proteome</keyword>
<evidence type="ECO:0000313" key="2">
    <source>
        <dbReference type="Proteomes" id="UP000503129"/>
    </source>
</evidence>
<dbReference type="Proteomes" id="UP000503129">
    <property type="component" value="Chromosome"/>
</dbReference>
<dbReference type="KEGG" id="bsen:DP114_17895"/>
<name>A0A856MK21_9CYAN</name>
<evidence type="ECO:0000313" key="1">
    <source>
        <dbReference type="EMBL" id="QDL09517.1"/>
    </source>
</evidence>
<protein>
    <recommendedName>
        <fullName evidence="3">Glutamine synthetase</fullName>
    </recommendedName>
</protein>
<dbReference type="GO" id="GO:0004356">
    <property type="term" value="F:glutamine synthetase activity"/>
    <property type="evidence" value="ECO:0007669"/>
    <property type="project" value="InterPro"/>
</dbReference>
<sequence length="104" mass="11564">MTENHTFEQVKKSLQDAGIYFVRILWCDNANIIRGKAVHLGMLSHYFEHGVGISAGQEGIPVIYDAVVPETGLGSVGEIRLVPDWCSLTPLPSTFRSLNCDIYR</sequence>
<proteinExistence type="predicted"/>
<dbReference type="GO" id="GO:0006542">
    <property type="term" value="P:glutamine biosynthetic process"/>
    <property type="evidence" value="ECO:0007669"/>
    <property type="project" value="InterPro"/>
</dbReference>
<dbReference type="EMBL" id="CP030118">
    <property type="protein sequence ID" value="QDL09517.1"/>
    <property type="molecule type" value="Genomic_DNA"/>
</dbReference>
<dbReference type="SUPFAM" id="SSF54368">
    <property type="entry name" value="Glutamine synthetase, N-terminal domain"/>
    <property type="match status" value="1"/>
</dbReference>
<dbReference type="AlphaFoldDB" id="A0A856MK21"/>
<dbReference type="Gene3D" id="3.10.20.70">
    <property type="entry name" value="Glutamine synthetase, N-terminal domain"/>
    <property type="match status" value="1"/>
</dbReference>
<dbReference type="InterPro" id="IPR036651">
    <property type="entry name" value="Gln_synt_N_sf"/>
</dbReference>
<organism evidence="1 2">
    <name type="scientific">Brasilonema sennae CENA114</name>
    <dbReference type="NCBI Taxonomy" id="415709"/>
    <lineage>
        <taxon>Bacteria</taxon>
        <taxon>Bacillati</taxon>
        <taxon>Cyanobacteriota</taxon>
        <taxon>Cyanophyceae</taxon>
        <taxon>Nostocales</taxon>
        <taxon>Scytonemataceae</taxon>
        <taxon>Brasilonema</taxon>
        <taxon>Bromeliae group (in: Brasilonema)</taxon>
    </lineage>
</organism>
<accession>A0A856MK21</accession>
<reference evidence="1 2" key="1">
    <citation type="submission" date="2018-06" db="EMBL/GenBank/DDBJ databases">
        <title>Comparative genomics of Brasilonema spp. strains.</title>
        <authorList>
            <person name="Alvarenga D.O."/>
            <person name="Fiore M.F."/>
            <person name="Varani A.M."/>
        </authorList>
    </citation>
    <scope>NUCLEOTIDE SEQUENCE [LARGE SCALE GENOMIC DNA]</scope>
    <source>
        <strain evidence="1 2">CENA114</strain>
    </source>
</reference>
<dbReference type="RefSeq" id="WP_169267774.1">
    <property type="nucleotide sequence ID" value="NZ_CAWOXK010000001.1"/>
</dbReference>